<dbReference type="AlphaFoldDB" id="A0A0N1IG03"/>
<gene>
    <name evidence="10" type="ORF">RR48_03012</name>
</gene>
<dbReference type="InterPro" id="IPR036898">
    <property type="entry name" value="RNA_pol_Rpb7-like_N_sf"/>
</dbReference>
<evidence type="ECO:0000256" key="4">
    <source>
        <dbReference type="ARBA" id="ARBA00022478"/>
    </source>
</evidence>
<dbReference type="InterPro" id="IPR012340">
    <property type="entry name" value="NA-bd_OB-fold"/>
</dbReference>
<keyword evidence="4 10" id="KW-0240">DNA-directed RNA polymerase</keyword>
<keyword evidence="6" id="KW-0539">Nucleus</keyword>
<evidence type="ECO:0000259" key="8">
    <source>
        <dbReference type="Pfam" id="PF00575"/>
    </source>
</evidence>
<dbReference type="PANTHER" id="PTHR12709:SF4">
    <property type="entry name" value="DNA-DIRECTED RNA POLYMERASE II SUBUNIT RPB7"/>
    <property type="match status" value="1"/>
</dbReference>
<keyword evidence="5" id="KW-0804">Transcription</keyword>
<organism evidence="10 11">
    <name type="scientific">Papilio machaon</name>
    <name type="common">Old World swallowtail butterfly</name>
    <dbReference type="NCBI Taxonomy" id="76193"/>
    <lineage>
        <taxon>Eukaryota</taxon>
        <taxon>Metazoa</taxon>
        <taxon>Ecdysozoa</taxon>
        <taxon>Arthropoda</taxon>
        <taxon>Hexapoda</taxon>
        <taxon>Insecta</taxon>
        <taxon>Pterygota</taxon>
        <taxon>Neoptera</taxon>
        <taxon>Endopterygota</taxon>
        <taxon>Lepidoptera</taxon>
        <taxon>Glossata</taxon>
        <taxon>Ditrysia</taxon>
        <taxon>Papilionoidea</taxon>
        <taxon>Papilionidae</taxon>
        <taxon>Papilioninae</taxon>
        <taxon>Papilio</taxon>
    </lineage>
</organism>
<reference evidence="10 11" key="1">
    <citation type="journal article" date="2015" name="Nat. Commun.">
        <title>Outbred genome sequencing and CRISPR/Cas9 gene editing in butterflies.</title>
        <authorList>
            <person name="Li X."/>
            <person name="Fan D."/>
            <person name="Zhang W."/>
            <person name="Liu G."/>
            <person name="Zhang L."/>
            <person name="Zhao L."/>
            <person name="Fang X."/>
            <person name="Chen L."/>
            <person name="Dong Y."/>
            <person name="Chen Y."/>
            <person name="Ding Y."/>
            <person name="Zhao R."/>
            <person name="Feng M."/>
            <person name="Zhu Y."/>
            <person name="Feng Y."/>
            <person name="Jiang X."/>
            <person name="Zhu D."/>
            <person name="Xiang H."/>
            <person name="Feng X."/>
            <person name="Li S."/>
            <person name="Wang J."/>
            <person name="Zhang G."/>
            <person name="Kronforst M.R."/>
            <person name="Wang W."/>
        </authorList>
    </citation>
    <scope>NUCLEOTIDE SEQUENCE [LARGE SCALE GENOMIC DNA]</scope>
    <source>
        <strain evidence="10">Ya'a_city_454_Pm</strain>
        <tissue evidence="10">Whole body</tissue>
    </source>
</reference>
<dbReference type="PANTHER" id="PTHR12709">
    <property type="entry name" value="DNA-DIRECTED RNA POLYMERASE II, III"/>
    <property type="match status" value="1"/>
</dbReference>
<dbReference type="EMBL" id="KQ460594">
    <property type="protein sequence ID" value="KPJ13916.1"/>
    <property type="molecule type" value="Genomic_DNA"/>
</dbReference>
<dbReference type="InParanoid" id="A0A0N1IG03"/>
<dbReference type="GO" id="GO:0060213">
    <property type="term" value="P:positive regulation of nuclear-transcribed mRNA poly(A) tail shortening"/>
    <property type="evidence" value="ECO:0007669"/>
    <property type="project" value="TreeGrafter"/>
</dbReference>
<dbReference type="GO" id="GO:0006367">
    <property type="term" value="P:transcription initiation at RNA polymerase II promoter"/>
    <property type="evidence" value="ECO:0007669"/>
    <property type="project" value="TreeGrafter"/>
</dbReference>
<dbReference type="GO" id="GO:0000932">
    <property type="term" value="C:P-body"/>
    <property type="evidence" value="ECO:0007669"/>
    <property type="project" value="TreeGrafter"/>
</dbReference>
<evidence type="ECO:0000256" key="1">
    <source>
        <dbReference type="ARBA" id="ARBA00004123"/>
    </source>
</evidence>
<evidence type="ECO:0000313" key="11">
    <source>
        <dbReference type="Proteomes" id="UP000053240"/>
    </source>
</evidence>
<dbReference type="InterPro" id="IPR035437">
    <property type="entry name" value="SNase_OB-fold_sf"/>
</dbReference>
<comment type="similarity">
    <text evidence="2">Belongs to the eukaryotic RPB7/RPC8 RNA polymerase subunit family.</text>
</comment>
<dbReference type="Gene3D" id="2.40.50.90">
    <property type="match status" value="1"/>
</dbReference>
<dbReference type="GO" id="GO:0003727">
    <property type="term" value="F:single-stranded RNA binding"/>
    <property type="evidence" value="ECO:0007669"/>
    <property type="project" value="TreeGrafter"/>
</dbReference>
<dbReference type="Proteomes" id="UP000053240">
    <property type="component" value="Unassembled WGS sequence"/>
</dbReference>
<sequence length="433" mass="47994">MPENEGGVFFNLQTLLNQDYRGVNIAVYALATASLAFSIHKIRPVSKFSKASKVPDHFIKNHETLKGVYTGVQHSPVRLLINHRAPIYLPLWHSSKPPIPVKLWGVDIVSGNAVNWLECVAKGQKVTLKPMGRDKEDLVSTVLLHLPQAGTKSMETLDIGQKLVELGFAQASVPQPIKKKSLESQLAPAIISAESCAKKYRNGVWSDKLPPIPFYVTYWRKGSQMTINALIITANKFVQFLTFALKKNLMTKILFNETAVTEAQISLEHEILLHPRYFGPQLLDTVKQKLYTEVEGTCTGKYGFVIAVTTIDSIGAGLIQPGQGFVVYPVKYKAIVFRPFKGEVLDAIVTQVNKVGMFAQIGPLSCFISHHSIPADMEFCPNVNPPCYKSKQEDNVIQEEDVIRLKIVGTRVDASGIFAIGTLMDDYLGLVTQ</sequence>
<evidence type="ECO:0000313" key="10">
    <source>
        <dbReference type="EMBL" id="KPJ13916.1"/>
    </source>
</evidence>
<dbReference type="Pfam" id="PF03876">
    <property type="entry name" value="SHS2_Rpb7-N"/>
    <property type="match status" value="1"/>
</dbReference>
<feature type="domain" description="S1 motif" evidence="8">
    <location>
        <begin position="339"/>
        <end position="417"/>
    </location>
</feature>
<dbReference type="FunFam" id="3.30.1490.120:FF:000001">
    <property type="entry name" value="DNA-directed RNA polymerase II subunit RPB7"/>
    <property type="match status" value="1"/>
</dbReference>
<dbReference type="GO" id="GO:0045948">
    <property type="term" value="P:positive regulation of translational initiation"/>
    <property type="evidence" value="ECO:0007669"/>
    <property type="project" value="TreeGrafter"/>
</dbReference>
<dbReference type="GO" id="GO:0005665">
    <property type="term" value="C:RNA polymerase II, core complex"/>
    <property type="evidence" value="ECO:0007669"/>
    <property type="project" value="TreeGrafter"/>
</dbReference>
<dbReference type="InterPro" id="IPR045113">
    <property type="entry name" value="Rpb7-like"/>
</dbReference>
<feature type="domain" description="RNA polymerase Rpb7-like N-terminal" evidence="9">
    <location>
        <begin position="270"/>
        <end position="324"/>
    </location>
</feature>
<proteinExistence type="inferred from homology"/>
<accession>A0A0N1IG03</accession>
<evidence type="ECO:0000259" key="9">
    <source>
        <dbReference type="Pfam" id="PF03876"/>
    </source>
</evidence>
<comment type="subcellular location">
    <subcellularLocation>
        <location evidence="1">Nucleus</location>
    </subcellularLocation>
</comment>
<dbReference type="CDD" id="cd04462">
    <property type="entry name" value="S1_RNAPII_Rpb7"/>
    <property type="match status" value="1"/>
</dbReference>
<protein>
    <recommendedName>
        <fullName evidence="3">DNA-directed RNA polymerase II subunit RPB7</fullName>
    </recommendedName>
    <alternativeName>
        <fullName evidence="7">DNA-directed RNA polymerase II subunit rpb7</fullName>
    </alternativeName>
</protein>
<evidence type="ECO:0000256" key="5">
    <source>
        <dbReference type="ARBA" id="ARBA00023163"/>
    </source>
</evidence>
<dbReference type="Pfam" id="PF00575">
    <property type="entry name" value="S1"/>
    <property type="match status" value="1"/>
</dbReference>
<dbReference type="GO" id="GO:0031369">
    <property type="term" value="F:translation initiation factor binding"/>
    <property type="evidence" value="ECO:0007669"/>
    <property type="project" value="TreeGrafter"/>
</dbReference>
<evidence type="ECO:0000256" key="2">
    <source>
        <dbReference type="ARBA" id="ARBA00009307"/>
    </source>
</evidence>
<dbReference type="SUPFAM" id="SSF50199">
    <property type="entry name" value="Staphylococcal nuclease"/>
    <property type="match status" value="1"/>
</dbReference>
<dbReference type="STRING" id="76193.A0A0N1IG03"/>
<dbReference type="InterPro" id="IPR003029">
    <property type="entry name" value="S1_domain"/>
</dbReference>
<evidence type="ECO:0000256" key="7">
    <source>
        <dbReference type="ARBA" id="ARBA00073912"/>
    </source>
</evidence>
<dbReference type="FunFam" id="2.40.50.140:FF:000043">
    <property type="entry name" value="DNA-directed RNA polymerase II subunit RPB7"/>
    <property type="match status" value="1"/>
</dbReference>
<keyword evidence="11" id="KW-1185">Reference proteome</keyword>
<dbReference type="Gene3D" id="2.40.50.140">
    <property type="entry name" value="Nucleic acid-binding proteins"/>
    <property type="match status" value="1"/>
</dbReference>
<dbReference type="GO" id="GO:0003697">
    <property type="term" value="F:single-stranded DNA binding"/>
    <property type="evidence" value="ECO:0007669"/>
    <property type="project" value="TreeGrafter"/>
</dbReference>
<dbReference type="Gene3D" id="3.30.1490.120">
    <property type="entry name" value="RNA polymerase Rpb7-like, N-terminal domain"/>
    <property type="match status" value="1"/>
</dbReference>
<dbReference type="InterPro" id="IPR005576">
    <property type="entry name" value="Rpb7-like_N"/>
</dbReference>
<dbReference type="SUPFAM" id="SSF88798">
    <property type="entry name" value="N-terminal, heterodimerisation domain of RBP7 (RpoE)"/>
    <property type="match status" value="1"/>
</dbReference>
<dbReference type="CDD" id="cd04329">
    <property type="entry name" value="RNAP_II_Rpb7_N"/>
    <property type="match status" value="1"/>
</dbReference>
<dbReference type="SUPFAM" id="SSF50249">
    <property type="entry name" value="Nucleic acid-binding proteins"/>
    <property type="match status" value="1"/>
</dbReference>
<evidence type="ECO:0000256" key="6">
    <source>
        <dbReference type="ARBA" id="ARBA00023242"/>
    </source>
</evidence>
<evidence type="ECO:0000256" key="3">
    <source>
        <dbReference type="ARBA" id="ARBA00015928"/>
    </source>
</evidence>
<name>A0A0N1IG03_PAPMA</name>